<dbReference type="Proteomes" id="UP001066276">
    <property type="component" value="Chromosome 1_2"/>
</dbReference>
<dbReference type="EMBL" id="JANPWB010000002">
    <property type="protein sequence ID" value="KAJ1204692.1"/>
    <property type="molecule type" value="Genomic_DNA"/>
</dbReference>
<protein>
    <submittedName>
        <fullName evidence="2">Uncharacterized protein</fullName>
    </submittedName>
</protein>
<feature type="compositionally biased region" description="Polar residues" evidence="1">
    <location>
        <begin position="136"/>
        <end position="146"/>
    </location>
</feature>
<keyword evidence="4" id="KW-1185">Reference proteome</keyword>
<feature type="region of interest" description="Disordered" evidence="1">
    <location>
        <begin position="118"/>
        <end position="159"/>
    </location>
</feature>
<name>A0AAV7VWP1_PLEWA</name>
<sequence>MMAQLQCTVPPREEVTVQGSPQVTELDVKEGPGRGNKRHLARRHTALIKRRIIASVTAPIITKSEPSTRGWWPDYRDRRPLRDPVCCSRRKCTPLHPEEKAIRAMRSLVTIIRNKVHTEAPRRRKRKKCDHPVLTGNLTMDQAQKQGRSRVTKTQRYAQ</sequence>
<dbReference type="EMBL" id="JANPWB010000002">
    <property type="protein sequence ID" value="KAJ1204693.1"/>
    <property type="molecule type" value="Genomic_DNA"/>
</dbReference>
<gene>
    <name evidence="2" type="ORF">NDU88_000131</name>
    <name evidence="3" type="ORF">NDU88_000132</name>
</gene>
<dbReference type="AlphaFoldDB" id="A0AAV7VWP1"/>
<accession>A0AAV7VWP1</accession>
<proteinExistence type="predicted"/>
<evidence type="ECO:0000313" key="4">
    <source>
        <dbReference type="Proteomes" id="UP001066276"/>
    </source>
</evidence>
<comment type="caution">
    <text evidence="2">The sequence shown here is derived from an EMBL/GenBank/DDBJ whole genome shotgun (WGS) entry which is preliminary data.</text>
</comment>
<organism evidence="2 4">
    <name type="scientific">Pleurodeles waltl</name>
    <name type="common">Iberian ribbed newt</name>
    <dbReference type="NCBI Taxonomy" id="8319"/>
    <lineage>
        <taxon>Eukaryota</taxon>
        <taxon>Metazoa</taxon>
        <taxon>Chordata</taxon>
        <taxon>Craniata</taxon>
        <taxon>Vertebrata</taxon>
        <taxon>Euteleostomi</taxon>
        <taxon>Amphibia</taxon>
        <taxon>Batrachia</taxon>
        <taxon>Caudata</taxon>
        <taxon>Salamandroidea</taxon>
        <taxon>Salamandridae</taxon>
        <taxon>Pleurodelinae</taxon>
        <taxon>Pleurodeles</taxon>
    </lineage>
</organism>
<evidence type="ECO:0000313" key="2">
    <source>
        <dbReference type="EMBL" id="KAJ1204692.1"/>
    </source>
</evidence>
<evidence type="ECO:0000313" key="3">
    <source>
        <dbReference type="EMBL" id="KAJ1204693.1"/>
    </source>
</evidence>
<evidence type="ECO:0000256" key="1">
    <source>
        <dbReference type="SAM" id="MobiDB-lite"/>
    </source>
</evidence>
<reference evidence="2" key="1">
    <citation type="journal article" date="2022" name="bioRxiv">
        <title>Sequencing and chromosome-scale assembly of the giantPleurodeles waltlgenome.</title>
        <authorList>
            <person name="Brown T."/>
            <person name="Elewa A."/>
            <person name="Iarovenko S."/>
            <person name="Subramanian E."/>
            <person name="Araus A.J."/>
            <person name="Petzold A."/>
            <person name="Susuki M."/>
            <person name="Suzuki K.-i.T."/>
            <person name="Hayashi T."/>
            <person name="Toyoda A."/>
            <person name="Oliveira C."/>
            <person name="Osipova E."/>
            <person name="Leigh N.D."/>
            <person name="Simon A."/>
            <person name="Yun M.H."/>
        </authorList>
    </citation>
    <scope>NUCLEOTIDE SEQUENCE</scope>
    <source>
        <strain evidence="2">20211129_DDA</strain>
        <tissue evidence="2">Liver</tissue>
    </source>
</reference>